<dbReference type="eggNOG" id="COG0323">
    <property type="taxonomic scope" value="Bacteria"/>
</dbReference>
<dbReference type="Gene3D" id="3.30.565.10">
    <property type="entry name" value="Histidine kinase-like ATPase, C-terminal domain"/>
    <property type="match status" value="1"/>
</dbReference>
<reference evidence="9" key="2">
    <citation type="submission" date="2014-09" db="EMBL/GenBank/DDBJ databases">
        <title>Criblamydia sequanensis harbors a mega-plasmid encoding arsenite resistance.</title>
        <authorList>
            <person name="Bertelli C."/>
            <person name="Goesmann A."/>
            <person name="Greub G."/>
        </authorList>
    </citation>
    <scope>NUCLEOTIDE SEQUENCE [LARGE SCALE GENOMIC DNA]</scope>
    <source>
        <strain evidence="9">CRIB-18</strain>
    </source>
</reference>
<dbReference type="CDD" id="cd16926">
    <property type="entry name" value="HATPase_MutL-MLH-PMS-like"/>
    <property type="match status" value="1"/>
</dbReference>
<proteinExistence type="inferred from homology"/>
<dbReference type="GO" id="GO:0030983">
    <property type="term" value="F:mismatched DNA binding"/>
    <property type="evidence" value="ECO:0007669"/>
    <property type="project" value="InterPro"/>
</dbReference>
<dbReference type="InterPro" id="IPR036890">
    <property type="entry name" value="HATPase_C_sf"/>
</dbReference>
<dbReference type="InterPro" id="IPR014790">
    <property type="entry name" value="MutL_C"/>
</dbReference>
<dbReference type="HAMAP" id="MF_00149">
    <property type="entry name" value="DNA_mis_repair"/>
    <property type="match status" value="1"/>
</dbReference>
<evidence type="ECO:0000256" key="2">
    <source>
        <dbReference type="ARBA" id="ARBA00021975"/>
    </source>
</evidence>
<dbReference type="Proteomes" id="UP000031552">
    <property type="component" value="Unassembled WGS sequence"/>
</dbReference>
<dbReference type="CDD" id="cd00782">
    <property type="entry name" value="MutL_Trans"/>
    <property type="match status" value="1"/>
</dbReference>
<dbReference type="PANTHER" id="PTHR10073:SF12">
    <property type="entry name" value="DNA MISMATCH REPAIR PROTEIN MLH1"/>
    <property type="match status" value="1"/>
</dbReference>
<dbReference type="PROSITE" id="PS00058">
    <property type="entry name" value="DNA_MISMATCH_REPAIR_1"/>
    <property type="match status" value="1"/>
</dbReference>
<dbReference type="AlphaFoldDB" id="A0A090D2M6"/>
<organism evidence="9 10">
    <name type="scientific">Candidatus Criblamydia sequanensis CRIB-18</name>
    <dbReference type="NCBI Taxonomy" id="1437425"/>
    <lineage>
        <taxon>Bacteria</taxon>
        <taxon>Pseudomonadati</taxon>
        <taxon>Chlamydiota</taxon>
        <taxon>Chlamydiia</taxon>
        <taxon>Parachlamydiales</taxon>
        <taxon>Candidatus Criblamydiaceae</taxon>
        <taxon>Candidatus Criblamydia</taxon>
    </lineage>
</organism>
<dbReference type="InterPro" id="IPR020667">
    <property type="entry name" value="DNA_mismatch_repair_MutL"/>
</dbReference>
<evidence type="ECO:0000256" key="1">
    <source>
        <dbReference type="ARBA" id="ARBA00006082"/>
    </source>
</evidence>
<comment type="function">
    <text evidence="5 6">This protein is involved in the repair of mismatches in DNA. It is required for dam-dependent methyl-directed DNA mismatch repair. May act as a 'molecular matchmaker', a protein that promotes the formation of a stable complex between two or more DNA-binding proteins in an ATP-dependent manner without itself being part of a final effector complex.</text>
</comment>
<dbReference type="InterPro" id="IPR002099">
    <property type="entry name" value="MutL/Mlh/PMS"/>
</dbReference>
<dbReference type="SUPFAM" id="SSF55874">
    <property type="entry name" value="ATPase domain of HSP90 chaperone/DNA topoisomerase II/histidine kinase"/>
    <property type="match status" value="1"/>
</dbReference>
<dbReference type="SMART" id="SM00853">
    <property type="entry name" value="MutL_C"/>
    <property type="match status" value="1"/>
</dbReference>
<dbReference type="InterPro" id="IPR014721">
    <property type="entry name" value="Ribsml_uS5_D2-typ_fold_subgr"/>
</dbReference>
<dbReference type="InterPro" id="IPR020568">
    <property type="entry name" value="Ribosomal_Su5_D2-typ_SF"/>
</dbReference>
<evidence type="ECO:0000256" key="3">
    <source>
        <dbReference type="ARBA" id="ARBA00022763"/>
    </source>
</evidence>
<dbReference type="GO" id="GO:0140664">
    <property type="term" value="F:ATP-dependent DNA damage sensor activity"/>
    <property type="evidence" value="ECO:0007669"/>
    <property type="project" value="InterPro"/>
</dbReference>
<dbReference type="STRING" id="1437425.CSEC_1706"/>
<feature type="domain" description="DNA mismatch repair protein S5" evidence="8">
    <location>
        <begin position="217"/>
        <end position="331"/>
    </location>
</feature>
<dbReference type="GO" id="GO:0016887">
    <property type="term" value="F:ATP hydrolysis activity"/>
    <property type="evidence" value="ECO:0007669"/>
    <property type="project" value="InterPro"/>
</dbReference>
<dbReference type="RefSeq" id="WP_053331939.1">
    <property type="nucleotide sequence ID" value="NZ_CCEJ010000008.1"/>
</dbReference>
<dbReference type="Pfam" id="PF08676">
    <property type="entry name" value="MutL_C"/>
    <property type="match status" value="1"/>
</dbReference>
<dbReference type="EMBL" id="CCEJ010000008">
    <property type="protein sequence ID" value="CDR34518.1"/>
    <property type="molecule type" value="Genomic_DNA"/>
</dbReference>
<dbReference type="Gene3D" id="3.30.230.10">
    <property type="match status" value="1"/>
</dbReference>
<dbReference type="InterPro" id="IPR042121">
    <property type="entry name" value="MutL_C_regsub"/>
</dbReference>
<dbReference type="InterPro" id="IPR038973">
    <property type="entry name" value="MutL/Mlh/Pms-like"/>
</dbReference>
<dbReference type="NCBIfam" id="TIGR00585">
    <property type="entry name" value="mutl"/>
    <property type="match status" value="1"/>
</dbReference>
<dbReference type="PANTHER" id="PTHR10073">
    <property type="entry name" value="DNA MISMATCH REPAIR PROTEIN MLH, PMS, MUTL"/>
    <property type="match status" value="1"/>
</dbReference>
<dbReference type="InterPro" id="IPR014762">
    <property type="entry name" value="DNA_mismatch_repair_CS"/>
</dbReference>
<sequence length="607" mass="69345">MTRVKILDDTTINQIAAGEVIENPASVVKELVENSIDAGASEIIVEIEGGGRDLIRVSDNGFGMNSEDAHLSLKRHATSKIRTIDDLFLTLTMGFRGEALPSIASISKFSLLTKTDGEPACFIRVEGGHLIHSAPSHRDRGTTIEVRDLFFNVPVRKKFQRSTSYDALDISRILTKLSLAHPSVNFELKNNHKLEFRTRLAKNGQEKDPLILLEERAKQVLKEEFIKNSLLFSYRNDDLSCFGLLGKPEDARSTKGSQYLIINSRPVYAVSLSECIKNAYGTLIEHQKHPSFLIHLNLPASYLDVNVHPQKREVRIRLLDKIKEELTRAFVSKLHGTKLEKEELNYFNKQERFEAEIENLKYEFKPSFLSHVHENRNSNQESYDCFQISSLSSDEAHLPKEDENFEFKFPIDQKLSILTLYPGFIVLEGVYKNGEKKEDKGITIVDQKSAIERLFYFAFENKKPLESQLFLIPPIFHLTNEECVLLEEISEELALLGMTFNKLGNNRFAMESFPSLLKETDLNDFLRKLLEEMGQGEKNTLNDKWTKKLTCETVKFSKINEKILTKPEALFIVSKCLEHSFNFSPSGDSIFFPLGSNETKTFFNLKK</sequence>
<dbReference type="Gene3D" id="3.30.1540.20">
    <property type="entry name" value="MutL, C-terminal domain, dimerisation subdomain"/>
    <property type="match status" value="1"/>
</dbReference>
<dbReference type="InterPro" id="IPR013507">
    <property type="entry name" value="DNA_mismatch_S5_2-like"/>
</dbReference>
<evidence type="ECO:0000313" key="9">
    <source>
        <dbReference type="EMBL" id="CDR34518.1"/>
    </source>
</evidence>
<dbReference type="InterPro" id="IPR037198">
    <property type="entry name" value="MutL_C_sf"/>
</dbReference>
<feature type="domain" description="MutL C-terminal dimerisation" evidence="7">
    <location>
        <begin position="416"/>
        <end position="564"/>
    </location>
</feature>
<evidence type="ECO:0000256" key="4">
    <source>
        <dbReference type="ARBA" id="ARBA00023204"/>
    </source>
</evidence>
<dbReference type="SUPFAM" id="SSF118116">
    <property type="entry name" value="DNA mismatch repair protein MutL"/>
    <property type="match status" value="1"/>
</dbReference>
<accession>A0A090D2M6</accession>
<dbReference type="OrthoDB" id="9763467at2"/>
<reference evidence="9" key="1">
    <citation type="submission" date="2013-12" db="EMBL/GenBank/DDBJ databases">
        <authorList>
            <person name="Linke B."/>
        </authorList>
    </citation>
    <scope>NUCLEOTIDE SEQUENCE [LARGE SCALE GENOMIC DNA]</scope>
    <source>
        <strain evidence="9">CRIB-18</strain>
    </source>
</reference>
<keyword evidence="3 6" id="KW-0227">DNA damage</keyword>
<dbReference type="Pfam" id="PF01119">
    <property type="entry name" value="DNA_mis_repair"/>
    <property type="match status" value="1"/>
</dbReference>
<dbReference type="GO" id="GO:0005524">
    <property type="term" value="F:ATP binding"/>
    <property type="evidence" value="ECO:0007669"/>
    <property type="project" value="InterPro"/>
</dbReference>
<dbReference type="InterPro" id="IPR042120">
    <property type="entry name" value="MutL_C_dimsub"/>
</dbReference>
<comment type="caution">
    <text evidence="9">The sequence shown here is derived from an EMBL/GenBank/DDBJ whole genome shotgun (WGS) entry which is preliminary data.</text>
</comment>
<dbReference type="GO" id="GO:0032300">
    <property type="term" value="C:mismatch repair complex"/>
    <property type="evidence" value="ECO:0007669"/>
    <property type="project" value="InterPro"/>
</dbReference>
<evidence type="ECO:0000313" key="10">
    <source>
        <dbReference type="Proteomes" id="UP000031552"/>
    </source>
</evidence>
<name>A0A090D2M6_9BACT</name>
<protein>
    <recommendedName>
        <fullName evidence="2 6">DNA mismatch repair protein MutL</fullName>
    </recommendedName>
</protein>
<dbReference type="SMART" id="SM01340">
    <property type="entry name" value="DNA_mis_repair"/>
    <property type="match status" value="1"/>
</dbReference>
<evidence type="ECO:0000256" key="6">
    <source>
        <dbReference type="HAMAP-Rule" id="MF_00149"/>
    </source>
</evidence>
<evidence type="ECO:0000256" key="5">
    <source>
        <dbReference type="ARBA" id="ARBA00056874"/>
    </source>
</evidence>
<dbReference type="SUPFAM" id="SSF54211">
    <property type="entry name" value="Ribosomal protein S5 domain 2-like"/>
    <property type="match status" value="1"/>
</dbReference>
<gene>
    <name evidence="6 9" type="primary">mutL</name>
    <name evidence="9" type="ORF">CSEC_1706</name>
</gene>
<dbReference type="Gene3D" id="3.30.1370.100">
    <property type="entry name" value="MutL, C-terminal domain, regulatory subdomain"/>
    <property type="match status" value="1"/>
</dbReference>
<dbReference type="FunFam" id="3.30.565.10:FF:000003">
    <property type="entry name" value="DNA mismatch repair endonuclease MutL"/>
    <property type="match status" value="1"/>
</dbReference>
<evidence type="ECO:0000259" key="7">
    <source>
        <dbReference type="SMART" id="SM00853"/>
    </source>
</evidence>
<comment type="similarity">
    <text evidence="1 6">Belongs to the DNA mismatch repair MutL/HexB family.</text>
</comment>
<keyword evidence="4 6" id="KW-0234">DNA repair</keyword>
<dbReference type="GO" id="GO:0006298">
    <property type="term" value="P:mismatch repair"/>
    <property type="evidence" value="ECO:0007669"/>
    <property type="project" value="UniProtKB-UniRule"/>
</dbReference>
<keyword evidence="10" id="KW-1185">Reference proteome</keyword>
<evidence type="ECO:0000259" key="8">
    <source>
        <dbReference type="SMART" id="SM01340"/>
    </source>
</evidence>
<dbReference type="Pfam" id="PF13589">
    <property type="entry name" value="HATPase_c_3"/>
    <property type="match status" value="1"/>
</dbReference>